<feature type="transmembrane region" description="Helical" evidence="1">
    <location>
        <begin position="89"/>
        <end position="114"/>
    </location>
</feature>
<keyword evidence="1" id="KW-0472">Membrane</keyword>
<protein>
    <submittedName>
        <fullName evidence="2">DUF456 domain-containing protein</fullName>
    </submittedName>
</protein>
<name>A0ABS9GYT7_9BACL</name>
<dbReference type="EMBL" id="JAKIJS010000001">
    <property type="protein sequence ID" value="MCF6137927.1"/>
    <property type="molecule type" value="Genomic_DNA"/>
</dbReference>
<dbReference type="PANTHER" id="PTHR39165:SF1">
    <property type="entry name" value="DUF456 DOMAIN-CONTAINING PROTEIN"/>
    <property type="match status" value="1"/>
</dbReference>
<dbReference type="Proteomes" id="UP001649381">
    <property type="component" value="Unassembled WGS sequence"/>
</dbReference>
<keyword evidence="1" id="KW-0812">Transmembrane</keyword>
<feature type="transmembrane region" description="Helical" evidence="1">
    <location>
        <begin position="134"/>
        <end position="157"/>
    </location>
</feature>
<dbReference type="RefSeq" id="WP_236333940.1">
    <property type="nucleotide sequence ID" value="NZ_JAKIJS010000001.1"/>
</dbReference>
<gene>
    <name evidence="2" type="ORF">L2716_09355</name>
</gene>
<organism evidence="2 3">
    <name type="scientific">Pseudalkalibacillus berkeleyi</name>
    <dbReference type="NCBI Taxonomy" id="1069813"/>
    <lineage>
        <taxon>Bacteria</taxon>
        <taxon>Bacillati</taxon>
        <taxon>Bacillota</taxon>
        <taxon>Bacilli</taxon>
        <taxon>Bacillales</taxon>
        <taxon>Fictibacillaceae</taxon>
        <taxon>Pseudalkalibacillus</taxon>
    </lineage>
</organism>
<sequence length="160" mass="17496">MTVLAWVIISTLFVLAFVGLIYPIIPSSIFLIAGYFVYGWMFDFGPLTWVFWVIQGILVILLYVTDYASNFYGVKKRGGSKYAIWGSTIGLLIGPFIIPVIGILIGPFVGAIVGELLHQKGDFKQAVRVGIGSLLGFIGGTTVKLIIQAGMVIYFLIKVL</sequence>
<dbReference type="Pfam" id="PF04306">
    <property type="entry name" value="DUF456"/>
    <property type="match status" value="1"/>
</dbReference>
<evidence type="ECO:0000256" key="1">
    <source>
        <dbReference type="SAM" id="Phobius"/>
    </source>
</evidence>
<feature type="transmembrane region" description="Helical" evidence="1">
    <location>
        <begin position="12"/>
        <end position="37"/>
    </location>
</feature>
<keyword evidence="3" id="KW-1185">Reference proteome</keyword>
<accession>A0ABS9GYT7</accession>
<evidence type="ECO:0000313" key="3">
    <source>
        <dbReference type="Proteomes" id="UP001649381"/>
    </source>
</evidence>
<dbReference type="PANTHER" id="PTHR39165">
    <property type="entry name" value="IG HYPOTHETICAL 17883"/>
    <property type="match status" value="1"/>
</dbReference>
<reference evidence="2 3" key="1">
    <citation type="submission" date="2022-01" db="EMBL/GenBank/DDBJ databases">
        <title>Alkalihalobacillus sp. EGI L200015, a novel bacterium isolated from a salt lake sediment.</title>
        <authorList>
            <person name="Gao L."/>
            <person name="Fang B.-Z."/>
            <person name="Li W.-J."/>
        </authorList>
    </citation>
    <scope>NUCLEOTIDE SEQUENCE [LARGE SCALE GENOMIC DNA]</scope>
    <source>
        <strain evidence="2 3">KCTC 12718</strain>
    </source>
</reference>
<dbReference type="InterPro" id="IPR007403">
    <property type="entry name" value="DUF456"/>
</dbReference>
<feature type="transmembrane region" description="Helical" evidence="1">
    <location>
        <begin position="49"/>
        <end position="68"/>
    </location>
</feature>
<proteinExistence type="predicted"/>
<evidence type="ECO:0000313" key="2">
    <source>
        <dbReference type="EMBL" id="MCF6137927.1"/>
    </source>
</evidence>
<keyword evidence="1" id="KW-1133">Transmembrane helix</keyword>
<comment type="caution">
    <text evidence="2">The sequence shown here is derived from an EMBL/GenBank/DDBJ whole genome shotgun (WGS) entry which is preliminary data.</text>
</comment>